<dbReference type="KEGG" id="dko:I596_2379"/>
<dbReference type="OrthoDB" id="5943at2"/>
<dbReference type="SUPFAM" id="SSF49478">
    <property type="entry name" value="Cna protein B-type domain"/>
    <property type="match status" value="1"/>
</dbReference>
<dbReference type="AlphaFoldDB" id="A0A160DV36"/>
<dbReference type="InterPro" id="IPR019613">
    <property type="entry name" value="DUF4198"/>
</dbReference>
<protein>
    <submittedName>
        <fullName evidence="2">ABC-type Co2+ transport system, periplasmic component</fullName>
    </submittedName>
</protein>
<proteinExistence type="predicted"/>
<evidence type="ECO:0000313" key="2">
    <source>
        <dbReference type="EMBL" id="ANB18387.1"/>
    </source>
</evidence>
<dbReference type="Pfam" id="PF10670">
    <property type="entry name" value="DUF4198"/>
    <property type="match status" value="1"/>
</dbReference>
<evidence type="ECO:0000313" key="3">
    <source>
        <dbReference type="Proteomes" id="UP000076830"/>
    </source>
</evidence>
<evidence type="ECO:0000256" key="1">
    <source>
        <dbReference type="SAM" id="SignalP"/>
    </source>
</evidence>
<dbReference type="EMBL" id="CP015249">
    <property type="protein sequence ID" value="ANB18387.1"/>
    <property type="molecule type" value="Genomic_DNA"/>
</dbReference>
<gene>
    <name evidence="2" type="ORF">I596_2379</name>
</gene>
<organism evidence="2 3">
    <name type="scientific">Dokdonella koreensis DS-123</name>
    <dbReference type="NCBI Taxonomy" id="1300342"/>
    <lineage>
        <taxon>Bacteria</taxon>
        <taxon>Pseudomonadati</taxon>
        <taxon>Pseudomonadota</taxon>
        <taxon>Gammaproteobacteria</taxon>
        <taxon>Lysobacterales</taxon>
        <taxon>Rhodanobacteraceae</taxon>
        <taxon>Dokdonella</taxon>
    </lineage>
</organism>
<dbReference type="Proteomes" id="UP000076830">
    <property type="component" value="Chromosome"/>
</dbReference>
<keyword evidence="1" id="KW-0732">Signal</keyword>
<dbReference type="RefSeq" id="WP_067647749.1">
    <property type="nucleotide sequence ID" value="NZ_CP015249.1"/>
</dbReference>
<sequence length="265" mass="27941">MKLSTVLGGGVLAAFVPLLAQAHTPYLAPASFEPMHGNLVTLDAAFGEELFVPEVVFDNSVFAVVGPDGTRVPADSVQRLKTRAVVEHALTGKGTYRFSSGQRLGAVFRTWELDGKKESTRDPAKALPAGATLLAHYQSVNLSEAYVTLGAPTRTALAPYGNGLEIVAATHPSDLYTGEHFAFEVRFDGAPLPGAKVEIFPATGDGRSKQAAATLTTDAAGKARFDLARAGTWLAIVRHRGKAPAGAAAPEYGYGYTLSFRVLDP</sequence>
<keyword evidence="3" id="KW-1185">Reference proteome</keyword>
<accession>A0A160DV36</accession>
<reference evidence="2 3" key="1">
    <citation type="submission" date="2016-04" db="EMBL/GenBank/DDBJ databases">
        <title>Complete genome sequence of Dokdonella koreensis DS-123T.</title>
        <authorList>
            <person name="Kim J.F."/>
            <person name="Lee H."/>
            <person name="Kwak M.-J."/>
        </authorList>
    </citation>
    <scope>NUCLEOTIDE SEQUENCE [LARGE SCALE GENOMIC DNA]</scope>
    <source>
        <strain evidence="2 3">DS-123</strain>
    </source>
</reference>
<name>A0A160DV36_9GAMM</name>
<dbReference type="STRING" id="1300342.I596_2379"/>
<feature type="chain" id="PRO_5007813166" evidence="1">
    <location>
        <begin position="23"/>
        <end position="265"/>
    </location>
</feature>
<feature type="signal peptide" evidence="1">
    <location>
        <begin position="1"/>
        <end position="22"/>
    </location>
</feature>